<evidence type="ECO:0000256" key="5">
    <source>
        <dbReference type="ARBA" id="ARBA00022840"/>
    </source>
</evidence>
<dbReference type="Gene3D" id="3.40.50.620">
    <property type="entry name" value="HUPs"/>
    <property type="match status" value="1"/>
</dbReference>
<gene>
    <name evidence="8" type="ORF">METZ01_LOCUS173466</name>
</gene>
<feature type="domain" description="tRNA(Ile)-lysidine/2-thiocytidine synthase N-terminal" evidence="7">
    <location>
        <begin position="1"/>
        <end position="168"/>
    </location>
</feature>
<dbReference type="GO" id="GO:0008033">
    <property type="term" value="P:tRNA processing"/>
    <property type="evidence" value="ECO:0007669"/>
    <property type="project" value="UniProtKB-KW"/>
</dbReference>
<dbReference type="SUPFAM" id="SSF52402">
    <property type="entry name" value="Adenine nucleotide alpha hydrolases-like"/>
    <property type="match status" value="1"/>
</dbReference>
<protein>
    <recommendedName>
        <fullName evidence="1">tRNA(Ile)-lysidine synthetase</fullName>
        <ecNumber evidence="1">6.3.4.19</ecNumber>
    </recommendedName>
</protein>
<dbReference type="InterPro" id="IPR012094">
    <property type="entry name" value="tRNA_Ile_lys_synt"/>
</dbReference>
<dbReference type="NCBIfam" id="TIGR02432">
    <property type="entry name" value="lysidine_TilS_N"/>
    <property type="match status" value="1"/>
</dbReference>
<evidence type="ECO:0000259" key="7">
    <source>
        <dbReference type="Pfam" id="PF01171"/>
    </source>
</evidence>
<dbReference type="Pfam" id="PF01171">
    <property type="entry name" value="ATP_bind_3"/>
    <property type="match status" value="1"/>
</dbReference>
<evidence type="ECO:0000256" key="1">
    <source>
        <dbReference type="ARBA" id="ARBA00013267"/>
    </source>
</evidence>
<keyword evidence="3" id="KW-0819">tRNA processing</keyword>
<keyword evidence="5" id="KW-0067">ATP-binding</keyword>
<dbReference type="GO" id="GO:0032267">
    <property type="term" value="F:tRNA(Ile)-lysidine synthase activity"/>
    <property type="evidence" value="ECO:0007669"/>
    <property type="project" value="UniProtKB-EC"/>
</dbReference>
<dbReference type="EC" id="6.3.4.19" evidence="1"/>
<name>A0A382C4B4_9ZZZZ</name>
<organism evidence="8">
    <name type="scientific">marine metagenome</name>
    <dbReference type="NCBI Taxonomy" id="408172"/>
    <lineage>
        <taxon>unclassified sequences</taxon>
        <taxon>metagenomes</taxon>
        <taxon>ecological metagenomes</taxon>
    </lineage>
</organism>
<dbReference type="InterPro" id="IPR012795">
    <property type="entry name" value="tRNA_Ile_lys_synt_N"/>
</dbReference>
<dbReference type="AlphaFoldDB" id="A0A382C4B4"/>
<dbReference type="InterPro" id="IPR014729">
    <property type="entry name" value="Rossmann-like_a/b/a_fold"/>
</dbReference>
<dbReference type="GO" id="GO:0005524">
    <property type="term" value="F:ATP binding"/>
    <property type="evidence" value="ECO:0007669"/>
    <property type="project" value="UniProtKB-KW"/>
</dbReference>
<dbReference type="CDD" id="cd01992">
    <property type="entry name" value="TilS_N"/>
    <property type="match status" value="1"/>
</dbReference>
<dbReference type="PANTHER" id="PTHR43033">
    <property type="entry name" value="TRNA(ILE)-LYSIDINE SYNTHASE-RELATED"/>
    <property type="match status" value="1"/>
</dbReference>
<reference evidence="8" key="1">
    <citation type="submission" date="2018-05" db="EMBL/GenBank/DDBJ databases">
        <authorList>
            <person name="Lanie J.A."/>
            <person name="Ng W.-L."/>
            <person name="Kazmierczak K.M."/>
            <person name="Andrzejewski T.M."/>
            <person name="Davidsen T.M."/>
            <person name="Wayne K.J."/>
            <person name="Tettelin H."/>
            <person name="Glass J.I."/>
            <person name="Rusch D."/>
            <person name="Podicherti R."/>
            <person name="Tsui H.-C.T."/>
            <person name="Winkler M.E."/>
        </authorList>
    </citation>
    <scope>NUCLEOTIDE SEQUENCE</scope>
</reference>
<dbReference type="EMBL" id="UINC01032631">
    <property type="protein sequence ID" value="SVB20612.1"/>
    <property type="molecule type" value="Genomic_DNA"/>
</dbReference>
<comment type="catalytic activity">
    <reaction evidence="6">
        <text>cytidine(34) in tRNA(Ile2) + L-lysine + ATP = lysidine(34) in tRNA(Ile2) + AMP + diphosphate + H(+)</text>
        <dbReference type="Rhea" id="RHEA:43744"/>
        <dbReference type="Rhea" id="RHEA-COMP:10625"/>
        <dbReference type="Rhea" id="RHEA-COMP:10670"/>
        <dbReference type="ChEBI" id="CHEBI:15378"/>
        <dbReference type="ChEBI" id="CHEBI:30616"/>
        <dbReference type="ChEBI" id="CHEBI:32551"/>
        <dbReference type="ChEBI" id="CHEBI:33019"/>
        <dbReference type="ChEBI" id="CHEBI:82748"/>
        <dbReference type="ChEBI" id="CHEBI:83665"/>
        <dbReference type="ChEBI" id="CHEBI:456215"/>
        <dbReference type="EC" id="6.3.4.19"/>
    </reaction>
</comment>
<sequence>MALLFLLNKWITKNKGSLIALVVDHKIRKDSGKEAKTICDYLKKHKIRSKILNINKKNVLKKTMNEARQNRFLQMVKYCKRYNFLHLFVGHHNNDNIETFLIRKIAGSNFEGLRCIQYKTIINGIQILRPLLTFNKLDIIRFNQSKHIEYIKDPSNDNLDHTRVAVRKFLLKESIHIQNIEKDFNLVKKYYPYYKQMLFQVFHRINASTFKGEIVVNCKKFEKIDKEIKIKIIEIIYKFLMPKKNNLRYAKVFTALKFIGKKSSITTNLAGMHISKGKFFISFRQ</sequence>
<evidence type="ECO:0000313" key="8">
    <source>
        <dbReference type="EMBL" id="SVB20612.1"/>
    </source>
</evidence>
<keyword evidence="4" id="KW-0547">Nucleotide-binding</keyword>
<evidence type="ECO:0000256" key="2">
    <source>
        <dbReference type="ARBA" id="ARBA00022598"/>
    </source>
</evidence>
<evidence type="ECO:0000256" key="6">
    <source>
        <dbReference type="ARBA" id="ARBA00048539"/>
    </source>
</evidence>
<proteinExistence type="predicted"/>
<keyword evidence="2" id="KW-0436">Ligase</keyword>
<evidence type="ECO:0000256" key="4">
    <source>
        <dbReference type="ARBA" id="ARBA00022741"/>
    </source>
</evidence>
<evidence type="ECO:0000256" key="3">
    <source>
        <dbReference type="ARBA" id="ARBA00022694"/>
    </source>
</evidence>
<dbReference type="InterPro" id="IPR011063">
    <property type="entry name" value="TilS/TtcA_N"/>
</dbReference>
<dbReference type="PANTHER" id="PTHR43033:SF1">
    <property type="entry name" value="TRNA(ILE)-LYSIDINE SYNTHASE-RELATED"/>
    <property type="match status" value="1"/>
</dbReference>
<accession>A0A382C4B4</accession>